<dbReference type="GO" id="GO:0005524">
    <property type="term" value="F:ATP binding"/>
    <property type="evidence" value="ECO:0007669"/>
    <property type="project" value="UniProtKB-KW"/>
</dbReference>
<dbReference type="PROSITE" id="PS51194">
    <property type="entry name" value="HELICASE_CTER"/>
    <property type="match status" value="1"/>
</dbReference>
<dbReference type="InterPro" id="IPR049730">
    <property type="entry name" value="SNF2/RAD54-like_C"/>
</dbReference>
<keyword evidence="6" id="KW-0378">Hydrolase</keyword>
<comment type="subcellular location">
    <subcellularLocation>
        <location evidence="1">Nucleus</location>
    </subcellularLocation>
</comment>
<evidence type="ECO:0000256" key="10">
    <source>
        <dbReference type="ARBA" id="ARBA00023125"/>
    </source>
</evidence>
<evidence type="ECO:0000256" key="11">
    <source>
        <dbReference type="ARBA" id="ARBA00023163"/>
    </source>
</evidence>
<feature type="compositionally biased region" description="Basic and acidic residues" evidence="17">
    <location>
        <begin position="172"/>
        <end position="189"/>
    </location>
</feature>
<dbReference type="PANTHER" id="PTHR45626">
    <property type="entry name" value="TRANSCRIPTION TERMINATION FACTOR 2-RELATED"/>
    <property type="match status" value="1"/>
</dbReference>
<evidence type="ECO:0000313" key="20">
    <source>
        <dbReference type="EMBL" id="CAG9770770.1"/>
    </source>
</evidence>
<dbReference type="PANTHER" id="PTHR45626:SF50">
    <property type="entry name" value="TRANSCRIPTION TERMINATION FACTOR 2"/>
    <property type="match status" value="1"/>
</dbReference>
<keyword evidence="12" id="KW-0539">Nucleus</keyword>
<evidence type="ECO:0000256" key="12">
    <source>
        <dbReference type="ARBA" id="ARBA00023242"/>
    </source>
</evidence>
<dbReference type="Proteomes" id="UP001152799">
    <property type="component" value="Chromosome 6"/>
</dbReference>
<dbReference type="AlphaFoldDB" id="A0A9N9QHL1"/>
<evidence type="ECO:0000256" key="7">
    <source>
        <dbReference type="ARBA" id="ARBA00022806"/>
    </source>
</evidence>
<dbReference type="Pfam" id="PF00271">
    <property type="entry name" value="Helicase_C"/>
    <property type="match status" value="1"/>
</dbReference>
<dbReference type="FunFam" id="3.40.50.10810:FF:000043">
    <property type="entry name" value="Transcription termination factor 2"/>
    <property type="match status" value="1"/>
</dbReference>
<protein>
    <recommendedName>
        <fullName evidence="13">Transcription termination factor 2</fullName>
    </recommendedName>
    <alternativeName>
        <fullName evidence="15">RNA polymerase II termination factor</fullName>
    </alternativeName>
    <alternativeName>
        <fullName evidence="14">Transcription release factor 2</fullName>
    </alternativeName>
</protein>
<evidence type="ECO:0000256" key="17">
    <source>
        <dbReference type="SAM" id="MobiDB-lite"/>
    </source>
</evidence>
<dbReference type="InterPro" id="IPR027417">
    <property type="entry name" value="P-loop_NTPase"/>
</dbReference>
<evidence type="ECO:0000256" key="15">
    <source>
        <dbReference type="ARBA" id="ARBA00082628"/>
    </source>
</evidence>
<evidence type="ECO:0000256" key="5">
    <source>
        <dbReference type="ARBA" id="ARBA00022741"/>
    </source>
</evidence>
<feature type="domain" description="Helicase C-terminal" evidence="19">
    <location>
        <begin position="932"/>
        <end position="1095"/>
    </location>
</feature>
<dbReference type="Pfam" id="PF00176">
    <property type="entry name" value="SNF2-rel_dom"/>
    <property type="match status" value="1"/>
</dbReference>
<evidence type="ECO:0000256" key="14">
    <source>
        <dbReference type="ARBA" id="ARBA00079067"/>
    </source>
</evidence>
<comment type="similarity">
    <text evidence="2">Belongs to the SNF2/RAD54 helicase family.</text>
</comment>
<keyword evidence="8" id="KW-0067">ATP-binding</keyword>
<dbReference type="SUPFAM" id="SSF52540">
    <property type="entry name" value="P-loop containing nucleoside triphosphate hydrolases"/>
    <property type="match status" value="2"/>
</dbReference>
<sequence length="1106" mass="126042">MSHSNFSDSELLSSDEEDSSYKRTTKRDQIDSDEVIQESGDESSETDPDLTEAHFSRKSREVRESGVFPIKQKRARPLALTDSDSDVEAEVEASTANLTSLRQSRNTTDRHSNISDSDTDVESDKDQTNVNEESESNSDNKEDSEVAEDFEHADVTPDISAAQELEESESSSENKEDSEVAEDFEHADVTPDISATQELETRPIGLDSEKRGHDDPSMNYRLLSNATKKRSSNDRTTLGIQSNSDLLNLSSKFKNNRMTEQFQFNTEGILNSTCINNEMEESPEKTSFEILENDSDEIIEVSSREISPLKASPFKRLKPPVVRQQTLNQFVEQSPQPLRAKQESEDPLVYMVSNSIYENQWSKVDNLNIEYEKLQKIMESLNVNSLPDKGELITRKLNDAKQELLEENKKFKSMKRLPESENDKKNPIVAQAPLLPWADLQAGANAVQPKTFGKQALSTYNAQKAVTMDRLQQLHGALETCPKDDDFAEDPRGLKVDLMAHQRRALAWLMFREKEKPSGGILADDMGLGKTLTMISLIVKVLTIENQDEDSDEENKQTFMRKGSKVEGGSLIVCPASLLNQWSGEIDRRLKRGLISYNVYHGPKRETIPKNLAKYDVVITTYAIVNNECDKNSTLFRVKWRRIVLDEAHQIRNYKAQTSEACCRLSAKSRWALTGTPMHNKELDMYAYLKFLRCSPFDDLQVWKRWVADKSQGGSERLHTVISSLMLRRTKVELMEKGTLNCMPKKEWQLIDVELDSHEMQVYHKILIFSQTLFAQFLHQRADKNQDIYLKEEAFTSLPSNEANQEYFKMRKKLLKLNKVKNVSQHEILVLLLRLRQICCHPSLITSMLQETNEDLGNDDEESADELNILEQLNNLKIEDEEEEMDVYKPEKENDGATANINTSVKVNLKEATRGHLKPSDPVFAKDRPSSKIKAMLKVLHEKVLETEDKAIIVSQWSSYLNLLAVHLKEYGVEFDQLDGKVPVPKRMDMVNRFNDPKNSMKILLLSLTAGGVGLNLVGANHLFLLDLHWNPQLENQAQDRIYRVGQQKAVFVYKFIAINTIEERIKALQDKKLALAEGILTGTRQVVQNKLSLEDLKMIFGMNGM</sequence>
<evidence type="ECO:0000256" key="13">
    <source>
        <dbReference type="ARBA" id="ARBA00070113"/>
    </source>
</evidence>
<feature type="compositionally biased region" description="Polar residues" evidence="17">
    <location>
        <begin position="94"/>
        <end position="106"/>
    </location>
</feature>
<evidence type="ECO:0000256" key="16">
    <source>
        <dbReference type="SAM" id="Coils"/>
    </source>
</evidence>
<keyword evidence="9" id="KW-0805">Transcription regulation</keyword>
<keyword evidence="3" id="KW-0806">Transcription termination</keyword>
<dbReference type="SMART" id="SM00490">
    <property type="entry name" value="HELICc"/>
    <property type="match status" value="1"/>
</dbReference>
<dbReference type="InterPro" id="IPR000330">
    <property type="entry name" value="SNF2_N"/>
</dbReference>
<dbReference type="InterPro" id="IPR014001">
    <property type="entry name" value="Helicase_ATP-bd"/>
</dbReference>
<reference evidence="20" key="1">
    <citation type="submission" date="2022-01" db="EMBL/GenBank/DDBJ databases">
        <authorList>
            <person name="King R."/>
        </authorList>
    </citation>
    <scope>NUCLEOTIDE SEQUENCE</scope>
</reference>
<dbReference type="GO" id="GO:0003677">
    <property type="term" value="F:DNA binding"/>
    <property type="evidence" value="ECO:0007669"/>
    <property type="project" value="UniProtKB-KW"/>
</dbReference>
<evidence type="ECO:0000313" key="21">
    <source>
        <dbReference type="Proteomes" id="UP001152799"/>
    </source>
</evidence>
<accession>A0A9N9QHL1</accession>
<feature type="domain" description="Helicase ATP-binding" evidence="18">
    <location>
        <begin position="511"/>
        <end position="695"/>
    </location>
</feature>
<feature type="compositionally biased region" description="Basic and acidic residues" evidence="17">
    <location>
        <begin position="138"/>
        <end position="155"/>
    </location>
</feature>
<evidence type="ECO:0000256" key="4">
    <source>
        <dbReference type="ARBA" id="ARBA00022553"/>
    </source>
</evidence>
<feature type="compositionally biased region" description="Acidic residues" evidence="17">
    <location>
        <begin position="31"/>
        <end position="50"/>
    </location>
</feature>
<evidence type="ECO:0000259" key="18">
    <source>
        <dbReference type="PROSITE" id="PS51192"/>
    </source>
</evidence>
<dbReference type="GO" id="GO:0006281">
    <property type="term" value="P:DNA repair"/>
    <property type="evidence" value="ECO:0007669"/>
    <property type="project" value="TreeGrafter"/>
</dbReference>
<dbReference type="GO" id="GO:0005634">
    <property type="term" value="C:nucleus"/>
    <property type="evidence" value="ECO:0007669"/>
    <property type="project" value="UniProtKB-SubCell"/>
</dbReference>
<feature type="compositionally biased region" description="Basic and acidic residues" evidence="17">
    <location>
        <begin position="51"/>
        <end position="64"/>
    </location>
</feature>
<feature type="compositionally biased region" description="Basic and acidic residues" evidence="17">
    <location>
        <begin position="207"/>
        <end position="216"/>
    </location>
</feature>
<dbReference type="GO" id="GO:0016787">
    <property type="term" value="F:hydrolase activity"/>
    <property type="evidence" value="ECO:0007669"/>
    <property type="project" value="UniProtKB-KW"/>
</dbReference>
<evidence type="ECO:0000259" key="19">
    <source>
        <dbReference type="PROSITE" id="PS51194"/>
    </source>
</evidence>
<proteinExistence type="inferred from homology"/>
<dbReference type="CDD" id="cd18793">
    <property type="entry name" value="SF2_C_SNF"/>
    <property type="match status" value="1"/>
</dbReference>
<dbReference type="PROSITE" id="PS51192">
    <property type="entry name" value="HELICASE_ATP_BIND_1"/>
    <property type="match status" value="1"/>
</dbReference>
<organism evidence="20 21">
    <name type="scientific">Ceutorhynchus assimilis</name>
    <name type="common">cabbage seed weevil</name>
    <dbReference type="NCBI Taxonomy" id="467358"/>
    <lineage>
        <taxon>Eukaryota</taxon>
        <taxon>Metazoa</taxon>
        <taxon>Ecdysozoa</taxon>
        <taxon>Arthropoda</taxon>
        <taxon>Hexapoda</taxon>
        <taxon>Insecta</taxon>
        <taxon>Pterygota</taxon>
        <taxon>Neoptera</taxon>
        <taxon>Endopterygota</taxon>
        <taxon>Coleoptera</taxon>
        <taxon>Polyphaga</taxon>
        <taxon>Cucujiformia</taxon>
        <taxon>Curculionidae</taxon>
        <taxon>Ceutorhynchinae</taxon>
        <taxon>Ceutorhynchus</taxon>
    </lineage>
</organism>
<keyword evidence="7" id="KW-0347">Helicase</keyword>
<dbReference type="OrthoDB" id="423559at2759"/>
<evidence type="ECO:0000256" key="1">
    <source>
        <dbReference type="ARBA" id="ARBA00004123"/>
    </source>
</evidence>
<dbReference type="EMBL" id="OU892282">
    <property type="protein sequence ID" value="CAG9770770.1"/>
    <property type="molecule type" value="Genomic_DNA"/>
</dbReference>
<dbReference type="Gene3D" id="3.40.50.10810">
    <property type="entry name" value="Tandem AAA-ATPase domain"/>
    <property type="match status" value="1"/>
</dbReference>
<dbReference type="InterPro" id="IPR050628">
    <property type="entry name" value="SNF2_RAD54_helicase_TF"/>
</dbReference>
<dbReference type="GO" id="GO:0006353">
    <property type="term" value="P:DNA-templated transcription termination"/>
    <property type="evidence" value="ECO:0007669"/>
    <property type="project" value="UniProtKB-KW"/>
</dbReference>
<evidence type="ECO:0000256" key="2">
    <source>
        <dbReference type="ARBA" id="ARBA00007025"/>
    </source>
</evidence>
<gene>
    <name evidence="20" type="ORF">CEUTPL_LOCUS11216</name>
</gene>
<evidence type="ECO:0000256" key="8">
    <source>
        <dbReference type="ARBA" id="ARBA00022840"/>
    </source>
</evidence>
<keyword evidence="5" id="KW-0547">Nucleotide-binding</keyword>
<evidence type="ECO:0000256" key="6">
    <source>
        <dbReference type="ARBA" id="ARBA00022801"/>
    </source>
</evidence>
<evidence type="ECO:0000256" key="3">
    <source>
        <dbReference type="ARBA" id="ARBA00022472"/>
    </source>
</evidence>
<keyword evidence="16" id="KW-0175">Coiled coil</keyword>
<keyword evidence="21" id="KW-1185">Reference proteome</keyword>
<dbReference type="InterPro" id="IPR038718">
    <property type="entry name" value="SNF2-like_sf"/>
</dbReference>
<name>A0A9N9QHL1_9CUCU</name>
<dbReference type="SMART" id="SM00487">
    <property type="entry name" value="DEXDc"/>
    <property type="match status" value="1"/>
</dbReference>
<feature type="region of interest" description="Disordered" evidence="17">
    <location>
        <begin position="1"/>
        <end position="219"/>
    </location>
</feature>
<keyword evidence="10" id="KW-0238">DNA-binding</keyword>
<dbReference type="GO" id="GO:0008094">
    <property type="term" value="F:ATP-dependent activity, acting on DNA"/>
    <property type="evidence" value="ECO:0007669"/>
    <property type="project" value="UniProtKB-ARBA"/>
</dbReference>
<dbReference type="InterPro" id="IPR001650">
    <property type="entry name" value="Helicase_C-like"/>
</dbReference>
<feature type="coiled-coil region" evidence="16">
    <location>
        <begin position="364"/>
        <end position="417"/>
    </location>
</feature>
<keyword evidence="11" id="KW-0804">Transcription</keyword>
<dbReference type="GO" id="GO:0004386">
    <property type="term" value="F:helicase activity"/>
    <property type="evidence" value="ECO:0007669"/>
    <property type="project" value="UniProtKB-KW"/>
</dbReference>
<evidence type="ECO:0000256" key="9">
    <source>
        <dbReference type="ARBA" id="ARBA00023015"/>
    </source>
</evidence>
<keyword evidence="4" id="KW-0597">Phosphoprotein</keyword>
<dbReference type="GO" id="GO:0005737">
    <property type="term" value="C:cytoplasm"/>
    <property type="evidence" value="ECO:0007669"/>
    <property type="project" value="UniProtKB-ARBA"/>
</dbReference>
<dbReference type="Gene3D" id="3.40.50.300">
    <property type="entry name" value="P-loop containing nucleotide triphosphate hydrolases"/>
    <property type="match status" value="1"/>
</dbReference>